<evidence type="ECO:0000313" key="2">
    <source>
        <dbReference type="Proteomes" id="UP000198748"/>
    </source>
</evidence>
<accession>A0A1G7Q0X3</accession>
<protein>
    <submittedName>
        <fullName evidence="1">Uncharacterized protein</fullName>
    </submittedName>
</protein>
<sequence length="125" mass="13823">MGIVRILIGLLLVILPITHQKSHAARVTSSDGLQQSQVAASEVKENLYHDFALVETQEKASDIVAEDAGNQGFASLLHSFSEIYDFLKLLWPQGRSAQTDHSPAGLSAIPRYILYHCLIIPFHRS</sequence>
<dbReference type="EMBL" id="FNAN01000013">
    <property type="protein sequence ID" value="SDF92113.1"/>
    <property type="molecule type" value="Genomic_DNA"/>
</dbReference>
<dbReference type="STRING" id="659014.SAMN04487996_113198"/>
<evidence type="ECO:0000313" key="1">
    <source>
        <dbReference type="EMBL" id="SDF92113.1"/>
    </source>
</evidence>
<dbReference type="Proteomes" id="UP000198748">
    <property type="component" value="Unassembled WGS sequence"/>
</dbReference>
<reference evidence="2" key="1">
    <citation type="submission" date="2016-10" db="EMBL/GenBank/DDBJ databases">
        <authorList>
            <person name="Varghese N."/>
            <person name="Submissions S."/>
        </authorList>
    </citation>
    <scope>NUCLEOTIDE SEQUENCE [LARGE SCALE GENOMIC DNA]</scope>
    <source>
        <strain evidence="2">DSM 25329</strain>
    </source>
</reference>
<name>A0A1G7Q0X3_9BACT</name>
<dbReference type="RefSeq" id="WP_090154658.1">
    <property type="nucleotide sequence ID" value="NZ_FNAN01000013.1"/>
</dbReference>
<dbReference type="AlphaFoldDB" id="A0A1G7Q0X3"/>
<keyword evidence="2" id="KW-1185">Reference proteome</keyword>
<organism evidence="1 2">
    <name type="scientific">Dyadobacter soli</name>
    <dbReference type="NCBI Taxonomy" id="659014"/>
    <lineage>
        <taxon>Bacteria</taxon>
        <taxon>Pseudomonadati</taxon>
        <taxon>Bacteroidota</taxon>
        <taxon>Cytophagia</taxon>
        <taxon>Cytophagales</taxon>
        <taxon>Spirosomataceae</taxon>
        <taxon>Dyadobacter</taxon>
    </lineage>
</organism>
<proteinExistence type="predicted"/>
<gene>
    <name evidence="1" type="ORF">SAMN04487996_113198</name>
</gene>